<dbReference type="InterPro" id="IPR011990">
    <property type="entry name" value="TPR-like_helical_dom_sf"/>
</dbReference>
<feature type="region of interest" description="Disordered" evidence="1">
    <location>
        <begin position="426"/>
        <end position="462"/>
    </location>
</feature>
<feature type="compositionally biased region" description="Polar residues" evidence="1">
    <location>
        <begin position="1"/>
        <end position="12"/>
    </location>
</feature>
<gene>
    <name evidence="2" type="ORF">HK100_009399</name>
</gene>
<dbReference type="AlphaFoldDB" id="A0AAD5T4F3"/>
<dbReference type="Proteomes" id="UP001211907">
    <property type="component" value="Unassembled WGS sequence"/>
</dbReference>
<feature type="region of interest" description="Disordered" evidence="1">
    <location>
        <begin position="1"/>
        <end position="34"/>
    </location>
</feature>
<sequence>FLWMENNTTSGSLEVRTGSGSGSESVPVGAGGESAVIRTRGSIYTSMRHQREEDNLHRSATIATRTTTTATTVTLTPSSPSSSLSSTTTSPSSSASPSSSRRLRFRDFEPSSSSSSSSSWPGAGPEIPLPASHATRTATYAYTTAHTHNYHAKASPPIKDIDVDWVSIDTEVRSLMAQGAAQLAGGNATRAYAKYEQALRRVAKQTDGLSLGGGQGWIADASVAHWWYSAAGCLNNMSVALRRRGLVAQALGFVGTAWSNAVAALAREKRRLTALRIAASDGWLDVVVNNFDLEKDAAWNEASLEADKNLKGKGKANPVDLYYNESGEYDDDDFFAYYASPFDVGSDPEDVLLNSKIIHGPPIIVLFLDLATNFGNILFNLGQTNAAIQKHSQCLRLTECVFEYLPLEADFRLAFPLSTPNRFTTLMTGQVPAPKTQKPNQPPHSVPSSASDPDLNFFPDSNLPNPPVNKRIHLSYLHRSVIVAQSRSLTHLAVCCQSIGLDDSAIQCNSHALEIASFYSRVAIVGGLTPAQQQDLEDLKTRRSESLAAILRADSVNSSSPALSRTETIAGLVNSKKKMLGREEQWIAQEEQEKKSVAIFLRAAVEPVKAAVYNNLAVSCCEFSKQFQRVPKMEKNIVQSEYAKGRIASALELLIKSSDLFKSLNSKMAFTRILASIHAVKIEVGRLLKGIHWVKNMEAQALGQTEIEECARYWGPPRLKDINPSADRDTFAPNSIGEKWVTPGLEGLKECFATFKEHDDLLGMLVAMLNLASGQLINGQPYAALVYMTHLLTESTASGLSLTSNLFSVEPSNTPKVPESLRLHAHFTLCQAVFLLLRIQTTPSEPLYPKYVDWEDGNFSFYNEAEKTTALLEGLNIQIDNFLDLDVLSAAFMASIDDLEKLRKEVINDIPYTLLYPYIGESGFSHSVLAASSFFSGHSDNNANTSTSVVSVPRNELHMYGLGVGMDFLTQQGFLMRAMLGKTDWINATGIYAHSGYNFVISQLRSGIQKLESTVRDAMFILRVETGDLGTTLNNGFIGSLHESSIGPENIPPLSAESIQTSPLFVTTAGGGGVGISRFTAAIQSSTFAVPVLFAISADVMADGAYEMQFPSSGEPGRINNDLLQLLRIPTTPAPSRIHRDLLEASSHAYRSALGMCMHCLREMVKEPDEGGDELVFMSRDGVVVKAVAGVGDGGGEHLVQIPVVAAAAERKEVDVLRHLALLEVEPRGKVHMFPCRHYYVVGTGEPGSVTPAVSAAIAAISAASSAGPTN</sequence>
<evidence type="ECO:0000313" key="3">
    <source>
        <dbReference type="Proteomes" id="UP001211907"/>
    </source>
</evidence>
<feature type="region of interest" description="Disordered" evidence="1">
    <location>
        <begin position="47"/>
        <end position="130"/>
    </location>
</feature>
<evidence type="ECO:0000313" key="2">
    <source>
        <dbReference type="EMBL" id="KAJ3128075.1"/>
    </source>
</evidence>
<dbReference type="EMBL" id="JADGJH010000481">
    <property type="protein sequence ID" value="KAJ3128075.1"/>
    <property type="molecule type" value="Genomic_DNA"/>
</dbReference>
<feature type="compositionally biased region" description="Low complexity" evidence="1">
    <location>
        <begin position="58"/>
        <end position="100"/>
    </location>
</feature>
<dbReference type="SUPFAM" id="SSF48452">
    <property type="entry name" value="TPR-like"/>
    <property type="match status" value="1"/>
</dbReference>
<protein>
    <submittedName>
        <fullName evidence="2">Uncharacterized protein</fullName>
    </submittedName>
</protein>
<accession>A0AAD5T4F3</accession>
<feature type="non-terminal residue" evidence="2">
    <location>
        <position position="1271"/>
    </location>
</feature>
<proteinExistence type="predicted"/>
<name>A0AAD5T4F3_9FUNG</name>
<reference evidence="2" key="1">
    <citation type="submission" date="2020-05" db="EMBL/GenBank/DDBJ databases">
        <title>Phylogenomic resolution of chytrid fungi.</title>
        <authorList>
            <person name="Stajich J.E."/>
            <person name="Amses K."/>
            <person name="Simmons R."/>
            <person name="Seto K."/>
            <person name="Myers J."/>
            <person name="Bonds A."/>
            <person name="Quandt C.A."/>
            <person name="Barry K."/>
            <person name="Liu P."/>
            <person name="Grigoriev I."/>
            <person name="Longcore J.E."/>
            <person name="James T.Y."/>
        </authorList>
    </citation>
    <scope>NUCLEOTIDE SEQUENCE</scope>
    <source>
        <strain evidence="2">JEL0513</strain>
    </source>
</reference>
<evidence type="ECO:0000256" key="1">
    <source>
        <dbReference type="SAM" id="MobiDB-lite"/>
    </source>
</evidence>
<organism evidence="2 3">
    <name type="scientific">Physocladia obscura</name>
    <dbReference type="NCBI Taxonomy" id="109957"/>
    <lineage>
        <taxon>Eukaryota</taxon>
        <taxon>Fungi</taxon>
        <taxon>Fungi incertae sedis</taxon>
        <taxon>Chytridiomycota</taxon>
        <taxon>Chytridiomycota incertae sedis</taxon>
        <taxon>Chytridiomycetes</taxon>
        <taxon>Chytridiales</taxon>
        <taxon>Chytriomycetaceae</taxon>
        <taxon>Physocladia</taxon>
    </lineage>
</organism>
<keyword evidence="3" id="KW-1185">Reference proteome</keyword>
<comment type="caution">
    <text evidence="2">The sequence shown here is derived from an EMBL/GenBank/DDBJ whole genome shotgun (WGS) entry which is preliminary data.</text>
</comment>